<dbReference type="AlphaFoldDB" id="A0A0C1EK79"/>
<gene>
    <name evidence="1" type="ORF">DB43_HD00450</name>
</gene>
<reference evidence="1 2" key="1">
    <citation type="journal article" date="2014" name="Mol. Biol. Evol.">
        <title>Massive expansion of Ubiquitination-related gene families within the Chlamydiae.</title>
        <authorList>
            <person name="Domman D."/>
            <person name="Collingro A."/>
            <person name="Lagkouvardos I."/>
            <person name="Gehre L."/>
            <person name="Weinmaier T."/>
            <person name="Rattei T."/>
            <person name="Subtil A."/>
            <person name="Horn M."/>
        </authorList>
    </citation>
    <scope>NUCLEOTIDE SEQUENCE [LARGE SCALE GENOMIC DNA]</scope>
    <source>
        <strain evidence="1 2">OEW1</strain>
    </source>
</reference>
<protein>
    <submittedName>
        <fullName evidence="1">Uncharacterized protein</fullName>
    </submittedName>
</protein>
<evidence type="ECO:0000313" key="2">
    <source>
        <dbReference type="Proteomes" id="UP000031307"/>
    </source>
</evidence>
<comment type="caution">
    <text evidence="1">The sequence shown here is derived from an EMBL/GenBank/DDBJ whole genome shotgun (WGS) entry which is preliminary data.</text>
</comment>
<organism evidence="1 2">
    <name type="scientific">Parachlamydia acanthamoebae</name>
    <dbReference type="NCBI Taxonomy" id="83552"/>
    <lineage>
        <taxon>Bacteria</taxon>
        <taxon>Pseudomonadati</taxon>
        <taxon>Chlamydiota</taxon>
        <taxon>Chlamydiia</taxon>
        <taxon>Parachlamydiales</taxon>
        <taxon>Parachlamydiaceae</taxon>
        <taxon>Parachlamydia</taxon>
    </lineage>
</organism>
<proteinExistence type="predicted"/>
<dbReference type="EMBL" id="JSAM01000099">
    <property type="protein sequence ID" value="KIA76919.1"/>
    <property type="molecule type" value="Genomic_DNA"/>
</dbReference>
<dbReference type="Proteomes" id="UP000031307">
    <property type="component" value="Unassembled WGS sequence"/>
</dbReference>
<sequence>MESKRIPKIPSIQFFIPSLYNYISIFCLESYKLFQIALKK</sequence>
<dbReference type="PATRIC" id="fig|83552.4.peg.1982"/>
<evidence type="ECO:0000313" key="1">
    <source>
        <dbReference type="EMBL" id="KIA76919.1"/>
    </source>
</evidence>
<name>A0A0C1EK79_9BACT</name>
<accession>A0A0C1EK79</accession>